<evidence type="ECO:0000313" key="5">
    <source>
        <dbReference type="Proteomes" id="UP000628448"/>
    </source>
</evidence>
<dbReference type="Gene3D" id="2.40.290.10">
    <property type="match status" value="1"/>
</dbReference>
<dbReference type="GO" id="GO:0006310">
    <property type="term" value="P:DNA recombination"/>
    <property type="evidence" value="ECO:0007669"/>
    <property type="project" value="UniProtKB-KW"/>
</dbReference>
<keyword evidence="5" id="KW-1185">Reference proteome</keyword>
<comment type="similarity">
    <text evidence="2">Belongs to the prokaryotic Ku family.</text>
</comment>
<dbReference type="GO" id="GO:0003690">
    <property type="term" value="F:double-stranded DNA binding"/>
    <property type="evidence" value="ECO:0007669"/>
    <property type="project" value="UniProtKB-UniRule"/>
</dbReference>
<dbReference type="GO" id="GO:0006303">
    <property type="term" value="P:double-strand break repair via nonhomologous end joining"/>
    <property type="evidence" value="ECO:0007669"/>
    <property type="project" value="UniProtKB-UniRule"/>
</dbReference>
<dbReference type="PANTHER" id="PTHR41251">
    <property type="entry name" value="NON-HOMOLOGOUS END JOINING PROTEIN KU"/>
    <property type="match status" value="1"/>
</dbReference>
<gene>
    <name evidence="2" type="primary">ku</name>
    <name evidence="4" type="ORF">I5907_03935</name>
</gene>
<accession>A0A931E6T5</accession>
<sequence>MKAIWTGSIGFGLVNIPVKMYSAVEESTLDLDMLDKNGHANIKFKRVNENTGKEVAWENIVKGYMLNDKYVILDDKDFEKAAPEKSDHIEIIQFVDEKEIDSTYFEAPYYLEPQKTGTRAYALLRDALKKTTKAGVGSFVMRNREHVCIIKTIGDVMVLNRIRFPQEIRKTDDLKIPATKSKPAEIKMAVSLIDQLTQTFDPSQFKDEYTDKLLKVIRAKAKGKAVAYKPMKVVHSNTKDLMEQLKASLSGSSKKKAS</sequence>
<feature type="domain" description="Ku" evidence="3">
    <location>
        <begin position="52"/>
        <end position="179"/>
    </location>
</feature>
<dbReference type="Proteomes" id="UP000628448">
    <property type="component" value="Unassembled WGS sequence"/>
</dbReference>
<dbReference type="AlphaFoldDB" id="A0A931E6T5"/>
<dbReference type="PANTHER" id="PTHR41251:SF1">
    <property type="entry name" value="NON-HOMOLOGOUS END JOINING PROTEIN KU"/>
    <property type="match status" value="1"/>
</dbReference>
<evidence type="ECO:0000313" key="4">
    <source>
        <dbReference type="EMBL" id="MBG9375369.1"/>
    </source>
</evidence>
<dbReference type="SUPFAM" id="SSF100939">
    <property type="entry name" value="SPOC domain-like"/>
    <property type="match status" value="1"/>
</dbReference>
<comment type="subunit">
    <text evidence="2">Homodimer. Interacts with LigD.</text>
</comment>
<evidence type="ECO:0000259" key="3">
    <source>
        <dbReference type="SMART" id="SM00559"/>
    </source>
</evidence>
<dbReference type="Pfam" id="PF02735">
    <property type="entry name" value="Ku"/>
    <property type="match status" value="1"/>
</dbReference>
<protein>
    <recommendedName>
        <fullName evidence="2">Non-homologous end joining protein Ku</fullName>
    </recommendedName>
</protein>
<dbReference type="SMART" id="SM00559">
    <property type="entry name" value="Ku78"/>
    <property type="match status" value="1"/>
</dbReference>
<keyword evidence="2" id="KW-0227">DNA damage</keyword>
<dbReference type="InterPro" id="IPR009187">
    <property type="entry name" value="Prok_Ku"/>
</dbReference>
<comment type="caution">
    <text evidence="4">The sequence shown here is derived from an EMBL/GenBank/DDBJ whole genome shotgun (WGS) entry which is preliminary data.</text>
</comment>
<evidence type="ECO:0000256" key="1">
    <source>
        <dbReference type="ARBA" id="ARBA00023125"/>
    </source>
</evidence>
<dbReference type="InterPro" id="IPR016194">
    <property type="entry name" value="SPOC-like_C_dom_sf"/>
</dbReference>
<keyword evidence="1 2" id="KW-0238">DNA-binding</keyword>
<proteinExistence type="inferred from homology"/>
<dbReference type="InterPro" id="IPR006164">
    <property type="entry name" value="DNA_bd_Ku70/Ku80"/>
</dbReference>
<dbReference type="EMBL" id="JADWYR010000001">
    <property type="protein sequence ID" value="MBG9375369.1"/>
    <property type="molecule type" value="Genomic_DNA"/>
</dbReference>
<dbReference type="CDD" id="cd00789">
    <property type="entry name" value="KU_like"/>
    <property type="match status" value="1"/>
</dbReference>
<dbReference type="NCBIfam" id="TIGR02772">
    <property type="entry name" value="Ku_bact"/>
    <property type="match status" value="1"/>
</dbReference>
<reference evidence="4" key="1">
    <citation type="submission" date="2020-11" db="EMBL/GenBank/DDBJ databases">
        <title>Bacterial whole genome sequence for Panacibacter sp. DH6.</title>
        <authorList>
            <person name="Le V."/>
            <person name="Ko S."/>
            <person name="Ahn C.-Y."/>
            <person name="Oh H.-M."/>
        </authorList>
    </citation>
    <scope>NUCLEOTIDE SEQUENCE</scope>
    <source>
        <strain evidence="4">DH6</strain>
    </source>
</reference>
<evidence type="ECO:0000256" key="2">
    <source>
        <dbReference type="HAMAP-Rule" id="MF_01875"/>
    </source>
</evidence>
<dbReference type="PIRSF" id="PIRSF006493">
    <property type="entry name" value="Prok_Ku"/>
    <property type="match status" value="1"/>
</dbReference>
<comment type="function">
    <text evidence="2">With LigD forms a non-homologous end joining (NHEJ) DNA repair enzyme, which repairs dsDNA breaks with reduced fidelity. Binds linear dsDNA with 5'- and 3'- overhangs but not closed circular dsDNA nor ssDNA. Recruits and stimulates the ligase activity of LigD.</text>
</comment>
<keyword evidence="2" id="KW-0234">DNA repair</keyword>
<dbReference type="HAMAP" id="MF_01875">
    <property type="entry name" value="Prokaryotic_Ku"/>
    <property type="match status" value="1"/>
</dbReference>
<keyword evidence="2" id="KW-0233">DNA recombination</keyword>
<name>A0A931E6T5_9BACT</name>
<organism evidence="4 5">
    <name type="scientific">Panacibacter microcysteis</name>
    <dbReference type="NCBI Taxonomy" id="2793269"/>
    <lineage>
        <taxon>Bacteria</taxon>
        <taxon>Pseudomonadati</taxon>
        <taxon>Bacteroidota</taxon>
        <taxon>Chitinophagia</taxon>
        <taxon>Chitinophagales</taxon>
        <taxon>Chitinophagaceae</taxon>
        <taxon>Panacibacter</taxon>
    </lineage>
</organism>